<evidence type="ECO:0000313" key="2">
    <source>
        <dbReference type="Proteomes" id="UP001589793"/>
    </source>
</evidence>
<accession>A0ABV6R943</accession>
<sequence length="112" mass="11814">MTTYLYRPVATETVEIFDTSIGEVTVIEPGDNLGGRRGGYLSRSSAVAHGKDSGVPFRIERSAPVTFGTQRPTAGHRAAERRARLGDALADLVLAGNTSAALAVAREISARS</sequence>
<comment type="caution">
    <text evidence="1">The sequence shown here is derived from an EMBL/GenBank/DDBJ whole genome shotgun (WGS) entry which is preliminary data.</text>
</comment>
<proteinExistence type="predicted"/>
<gene>
    <name evidence="1" type="ORF">ACFFF6_06000</name>
</gene>
<name>A0ABV6R943_9MICO</name>
<organism evidence="1 2">
    <name type="scientific">Brachybacterium hainanense</name>
    <dbReference type="NCBI Taxonomy" id="1541174"/>
    <lineage>
        <taxon>Bacteria</taxon>
        <taxon>Bacillati</taxon>
        <taxon>Actinomycetota</taxon>
        <taxon>Actinomycetes</taxon>
        <taxon>Micrococcales</taxon>
        <taxon>Dermabacteraceae</taxon>
        <taxon>Brachybacterium</taxon>
    </lineage>
</organism>
<protein>
    <submittedName>
        <fullName evidence="1">Uncharacterized protein</fullName>
    </submittedName>
</protein>
<keyword evidence="2" id="KW-1185">Reference proteome</keyword>
<dbReference type="EMBL" id="JBHLSV010000005">
    <property type="protein sequence ID" value="MFC0673504.1"/>
    <property type="molecule type" value="Genomic_DNA"/>
</dbReference>
<dbReference type="RefSeq" id="WP_376979123.1">
    <property type="nucleotide sequence ID" value="NZ_JBHLSV010000005.1"/>
</dbReference>
<reference evidence="1 2" key="1">
    <citation type="submission" date="2024-09" db="EMBL/GenBank/DDBJ databases">
        <authorList>
            <person name="Sun Q."/>
            <person name="Mori K."/>
        </authorList>
    </citation>
    <scope>NUCLEOTIDE SEQUENCE [LARGE SCALE GENOMIC DNA]</scope>
    <source>
        <strain evidence="1 2">CICC 10874</strain>
    </source>
</reference>
<dbReference type="Proteomes" id="UP001589793">
    <property type="component" value="Unassembled WGS sequence"/>
</dbReference>
<evidence type="ECO:0000313" key="1">
    <source>
        <dbReference type="EMBL" id="MFC0673504.1"/>
    </source>
</evidence>